<evidence type="ECO:0000256" key="7">
    <source>
        <dbReference type="ARBA" id="ARBA00022679"/>
    </source>
</evidence>
<evidence type="ECO:0000256" key="11">
    <source>
        <dbReference type="ARBA" id="ARBA00023163"/>
    </source>
</evidence>
<name>A0A8H3X5W8_GIGMA</name>
<evidence type="ECO:0000256" key="12">
    <source>
        <dbReference type="ARBA" id="ARBA00023242"/>
    </source>
</evidence>
<dbReference type="InterPro" id="IPR042036">
    <property type="entry name" value="RRP8_N"/>
</dbReference>
<evidence type="ECO:0000256" key="10">
    <source>
        <dbReference type="ARBA" id="ARBA00023015"/>
    </source>
</evidence>
<dbReference type="Proteomes" id="UP000439903">
    <property type="component" value="Unassembled WGS sequence"/>
</dbReference>
<dbReference type="FunFam" id="3.40.50.150:FF:000068">
    <property type="entry name" value="Ribosomal RNA-processing protein 8"/>
    <property type="match status" value="1"/>
</dbReference>
<evidence type="ECO:0000256" key="6">
    <source>
        <dbReference type="ARBA" id="ARBA00022603"/>
    </source>
</evidence>
<evidence type="ECO:0000256" key="4">
    <source>
        <dbReference type="ARBA" id="ARBA00022491"/>
    </source>
</evidence>
<keyword evidence="5 13" id="KW-0698">rRNA processing</keyword>
<evidence type="ECO:0000313" key="16">
    <source>
        <dbReference type="Proteomes" id="UP000439903"/>
    </source>
</evidence>
<feature type="compositionally biased region" description="Basic and acidic residues" evidence="14">
    <location>
        <begin position="24"/>
        <end position="56"/>
    </location>
</feature>
<dbReference type="PANTHER" id="PTHR12787">
    <property type="entry name" value="RIBOSOMAL RNA-PROCESSING PROTEIN 8"/>
    <property type="match status" value="1"/>
</dbReference>
<evidence type="ECO:0000256" key="2">
    <source>
        <dbReference type="ARBA" id="ARBA00006301"/>
    </source>
</evidence>
<keyword evidence="4" id="KW-0678">Repressor</keyword>
<reference evidence="15 16" key="1">
    <citation type="journal article" date="2019" name="Environ. Microbiol.">
        <title>At the nexus of three kingdoms: the genome of the mycorrhizal fungus Gigaspora margarita provides insights into plant, endobacterial and fungal interactions.</title>
        <authorList>
            <person name="Venice F."/>
            <person name="Ghignone S."/>
            <person name="Salvioli di Fossalunga A."/>
            <person name="Amselem J."/>
            <person name="Novero M."/>
            <person name="Xianan X."/>
            <person name="Sedzielewska Toro K."/>
            <person name="Morin E."/>
            <person name="Lipzen A."/>
            <person name="Grigoriev I.V."/>
            <person name="Henrissat B."/>
            <person name="Martin F.M."/>
            <person name="Bonfante P."/>
        </authorList>
    </citation>
    <scope>NUCLEOTIDE SEQUENCE [LARGE SCALE GENOMIC DNA]</scope>
    <source>
        <strain evidence="15 16">BEG34</strain>
    </source>
</reference>
<dbReference type="GO" id="GO:0016433">
    <property type="term" value="F:rRNA (adenine) methyltransferase activity"/>
    <property type="evidence" value="ECO:0007669"/>
    <property type="project" value="UniProtKB-ARBA"/>
</dbReference>
<sequence>MMNSNAGGLYKKSFNKNKIRKRKRDNDVKEEMRDREKNGSWRESDRNSPRISRSDCDSTPTRSTTPRSSGGGLTSRKEYQQKMLKNLSKGKFRWINEKLYSSSSSSALELFQNNPLLFDEYHQGFRSAVNSWPVNPADILIDYLKGKPKEWIVADLGCGEGKIAQEAPNKVLSFDLVANNHMIIACDIAKLPIPNCLFDIVIFCLSLMGTNYVDFLKEAYRTLKPKGELKIAEVVSRFSDIDAFIKVLAEIGFKFVEKDDTNKMFIILDFVKSKPKLIKSNQSLLPTAYNLLKPCNYKKR</sequence>
<dbReference type="FunFam" id="1.10.10.2150:FF:000001">
    <property type="entry name" value="Ribosomal RNA-processing protein 8"/>
    <property type="match status" value="1"/>
</dbReference>
<comment type="caution">
    <text evidence="15">The sequence shown here is derived from an EMBL/GenBank/DDBJ whole genome shotgun (WGS) entry which is preliminary data.</text>
</comment>
<comment type="similarity">
    <text evidence="2 13">Belongs to the methyltransferase superfamily. RRP8 family.</text>
</comment>
<proteinExistence type="inferred from homology"/>
<feature type="compositionally biased region" description="Low complexity" evidence="14">
    <location>
        <begin position="58"/>
        <end position="68"/>
    </location>
</feature>
<evidence type="ECO:0000256" key="1">
    <source>
        <dbReference type="ARBA" id="ARBA00004604"/>
    </source>
</evidence>
<evidence type="ECO:0000256" key="9">
    <source>
        <dbReference type="ARBA" id="ARBA00022853"/>
    </source>
</evidence>
<dbReference type="EMBL" id="WTPW01001729">
    <property type="protein sequence ID" value="KAF0417983.1"/>
    <property type="molecule type" value="Genomic_DNA"/>
</dbReference>
<keyword evidence="7 13" id="KW-0808">Transferase</keyword>
<organism evidence="15 16">
    <name type="scientific">Gigaspora margarita</name>
    <dbReference type="NCBI Taxonomy" id="4874"/>
    <lineage>
        <taxon>Eukaryota</taxon>
        <taxon>Fungi</taxon>
        <taxon>Fungi incertae sedis</taxon>
        <taxon>Mucoromycota</taxon>
        <taxon>Glomeromycotina</taxon>
        <taxon>Glomeromycetes</taxon>
        <taxon>Diversisporales</taxon>
        <taxon>Gigasporaceae</taxon>
        <taxon>Gigaspora</taxon>
    </lineage>
</organism>
<evidence type="ECO:0000256" key="14">
    <source>
        <dbReference type="SAM" id="MobiDB-lite"/>
    </source>
</evidence>
<comment type="subcellular location">
    <subcellularLocation>
        <location evidence="1 13">Nucleus</location>
        <location evidence="1 13">Nucleolus</location>
    </subcellularLocation>
</comment>
<dbReference type="SUPFAM" id="SSF53335">
    <property type="entry name" value="S-adenosyl-L-methionine-dependent methyltransferases"/>
    <property type="match status" value="1"/>
</dbReference>
<dbReference type="Pfam" id="PF05148">
    <property type="entry name" value="Methyltransf_8"/>
    <property type="match status" value="1"/>
</dbReference>
<dbReference type="PANTHER" id="PTHR12787:SF0">
    <property type="entry name" value="RIBOSOMAL RNA-PROCESSING PROTEIN 8"/>
    <property type="match status" value="1"/>
</dbReference>
<dbReference type="GO" id="GO:0006325">
    <property type="term" value="P:chromatin organization"/>
    <property type="evidence" value="ECO:0007669"/>
    <property type="project" value="UniProtKB-KW"/>
</dbReference>
<keyword evidence="11" id="KW-0804">Transcription</keyword>
<evidence type="ECO:0000313" key="15">
    <source>
        <dbReference type="EMBL" id="KAF0417983.1"/>
    </source>
</evidence>
<feature type="region of interest" description="Disordered" evidence="14">
    <location>
        <begin position="1"/>
        <end position="77"/>
    </location>
</feature>
<keyword evidence="16" id="KW-1185">Reference proteome</keyword>
<keyword evidence="8 13" id="KW-0949">S-adenosyl-L-methionine</keyword>
<dbReference type="OrthoDB" id="10258825at2759"/>
<dbReference type="Gene3D" id="3.40.50.150">
    <property type="entry name" value="Vaccinia Virus protein VP39"/>
    <property type="match status" value="1"/>
</dbReference>
<evidence type="ECO:0000256" key="13">
    <source>
        <dbReference type="RuleBase" id="RU365074"/>
    </source>
</evidence>
<dbReference type="EC" id="2.1.1.-" evidence="13"/>
<keyword evidence="6 13" id="KW-0489">Methyltransferase</keyword>
<evidence type="ECO:0000256" key="3">
    <source>
        <dbReference type="ARBA" id="ARBA00020203"/>
    </source>
</evidence>
<dbReference type="InterPro" id="IPR029063">
    <property type="entry name" value="SAM-dependent_MTases_sf"/>
</dbReference>
<evidence type="ECO:0000256" key="5">
    <source>
        <dbReference type="ARBA" id="ARBA00022552"/>
    </source>
</evidence>
<keyword evidence="12 13" id="KW-0539">Nucleus</keyword>
<evidence type="ECO:0000256" key="8">
    <source>
        <dbReference type="ARBA" id="ARBA00022691"/>
    </source>
</evidence>
<accession>A0A8H3X5W8</accession>
<dbReference type="Gene3D" id="1.10.10.2150">
    <property type="entry name" value="Ribosomal RNA-processing protein 8, N-terminal domain"/>
    <property type="match status" value="1"/>
</dbReference>
<protein>
    <recommendedName>
        <fullName evidence="3 13">Ribosomal RNA-processing protein 8</fullName>
        <ecNumber evidence="13">2.1.1.-</ecNumber>
    </recommendedName>
</protein>
<keyword evidence="9" id="KW-0156">Chromatin regulator</keyword>
<feature type="compositionally biased region" description="Basic residues" evidence="14">
    <location>
        <begin position="13"/>
        <end position="23"/>
    </location>
</feature>
<gene>
    <name evidence="15" type="ORF">F8M41_007273</name>
</gene>
<dbReference type="CDD" id="cd02440">
    <property type="entry name" value="AdoMet_MTases"/>
    <property type="match status" value="1"/>
</dbReference>
<comment type="function">
    <text evidence="13">S-adenosyl-L-methionine-dependent methyltransferase that specifically methylates the N(1) position of adenine in helix 25.1 in 25S rRNA. Required both for ribosomal 40S and 60S subunits biogenesis. Required for efficient pre-rRNA cleavage at site A2.</text>
</comment>
<dbReference type="InterPro" id="IPR007823">
    <property type="entry name" value="RRP8"/>
</dbReference>
<keyword evidence="10" id="KW-0805">Transcription regulation</keyword>
<dbReference type="GO" id="GO:0005730">
    <property type="term" value="C:nucleolus"/>
    <property type="evidence" value="ECO:0007669"/>
    <property type="project" value="UniProtKB-SubCell"/>
</dbReference>
<dbReference type="AlphaFoldDB" id="A0A8H3X5W8"/>